<dbReference type="Proteomes" id="UP001152759">
    <property type="component" value="Chromosome 7"/>
</dbReference>
<organism evidence="2 3">
    <name type="scientific">Bemisia tabaci</name>
    <name type="common">Sweetpotato whitefly</name>
    <name type="synonym">Aleurodes tabaci</name>
    <dbReference type="NCBI Taxonomy" id="7038"/>
    <lineage>
        <taxon>Eukaryota</taxon>
        <taxon>Metazoa</taxon>
        <taxon>Ecdysozoa</taxon>
        <taxon>Arthropoda</taxon>
        <taxon>Hexapoda</taxon>
        <taxon>Insecta</taxon>
        <taxon>Pterygota</taxon>
        <taxon>Neoptera</taxon>
        <taxon>Paraneoptera</taxon>
        <taxon>Hemiptera</taxon>
        <taxon>Sternorrhyncha</taxon>
        <taxon>Aleyrodoidea</taxon>
        <taxon>Aleyrodidae</taxon>
        <taxon>Aleyrodinae</taxon>
        <taxon>Bemisia</taxon>
    </lineage>
</organism>
<proteinExistence type="predicted"/>
<dbReference type="GO" id="GO:1902936">
    <property type="term" value="F:phosphatidylinositol bisphosphate binding"/>
    <property type="evidence" value="ECO:0007669"/>
    <property type="project" value="TreeGrafter"/>
</dbReference>
<dbReference type="Gene3D" id="1.20.5.1200">
    <property type="entry name" value="Alpha-tocopherol transfer"/>
    <property type="match status" value="1"/>
</dbReference>
<name>A0A9P0AED9_BEMTA</name>
<accession>A0A9P0AED9</accession>
<dbReference type="SUPFAM" id="SSF52087">
    <property type="entry name" value="CRAL/TRIO domain"/>
    <property type="match status" value="1"/>
</dbReference>
<dbReference type="PRINTS" id="PR00180">
    <property type="entry name" value="CRETINALDHBP"/>
</dbReference>
<dbReference type="CDD" id="cd00170">
    <property type="entry name" value="SEC14"/>
    <property type="match status" value="1"/>
</dbReference>
<dbReference type="AlphaFoldDB" id="A0A9P0AED9"/>
<dbReference type="Gene3D" id="3.40.525.10">
    <property type="entry name" value="CRAL-TRIO lipid binding domain"/>
    <property type="match status" value="1"/>
</dbReference>
<sequence length="287" mass="33217">MDIKPMISPERLEQDAELLQEWLAKQPHLPKVDDKKRLICFLHHNKYSLEKTKQKLENYYTLRNKYPEIFKNRDPHGQAVARARVSYNVCLAKGLSKDGGRIIYAQPNSDTSIYNITDFITYGTMVCDLFFLEHELHQYSANITDCAGLQYGHLVRSLPWMKAAVDIFLNCYVTRFKAFHMINVSPGLEIVFTAFKNFLPAKYVDRFYVHTSADSLLKVVDKELVCSEYGGTGPSLAELDQHTIKLVEKYKDWFIESGNISSNEQLRRKGENQVEEMKGSFRKLEVD</sequence>
<dbReference type="InterPro" id="IPR001251">
    <property type="entry name" value="CRAL-TRIO_dom"/>
</dbReference>
<reference evidence="2" key="1">
    <citation type="submission" date="2021-12" db="EMBL/GenBank/DDBJ databases">
        <authorList>
            <person name="King R."/>
        </authorList>
    </citation>
    <scope>NUCLEOTIDE SEQUENCE</scope>
</reference>
<dbReference type="SUPFAM" id="SSF46938">
    <property type="entry name" value="CRAL/TRIO N-terminal domain"/>
    <property type="match status" value="1"/>
</dbReference>
<dbReference type="Gene3D" id="1.10.8.20">
    <property type="entry name" value="N-terminal domain of phosphatidylinositol transfer protein sec14p"/>
    <property type="match status" value="1"/>
</dbReference>
<dbReference type="GO" id="GO:0016020">
    <property type="term" value="C:membrane"/>
    <property type="evidence" value="ECO:0007669"/>
    <property type="project" value="TreeGrafter"/>
</dbReference>
<keyword evidence="3" id="KW-1185">Reference proteome</keyword>
<dbReference type="InterPro" id="IPR036273">
    <property type="entry name" value="CRAL/TRIO_N_dom_sf"/>
</dbReference>
<evidence type="ECO:0000313" key="2">
    <source>
        <dbReference type="EMBL" id="CAH0392664.1"/>
    </source>
</evidence>
<gene>
    <name evidence="2" type="ORF">BEMITA_LOCUS11151</name>
</gene>
<feature type="domain" description="CRAL-TRIO" evidence="1">
    <location>
        <begin position="94"/>
        <end position="237"/>
    </location>
</feature>
<evidence type="ECO:0000313" key="3">
    <source>
        <dbReference type="Proteomes" id="UP001152759"/>
    </source>
</evidence>
<dbReference type="Pfam" id="PF00650">
    <property type="entry name" value="CRAL_TRIO"/>
    <property type="match status" value="1"/>
</dbReference>
<dbReference type="PANTHER" id="PTHR10174:SF224">
    <property type="entry name" value="RETINOL-BINDING PROTEIN PINTA"/>
    <property type="match status" value="1"/>
</dbReference>
<evidence type="ECO:0000259" key="1">
    <source>
        <dbReference type="PROSITE" id="PS50191"/>
    </source>
</evidence>
<dbReference type="PROSITE" id="PS50191">
    <property type="entry name" value="CRAL_TRIO"/>
    <property type="match status" value="1"/>
</dbReference>
<dbReference type="EMBL" id="OU963868">
    <property type="protein sequence ID" value="CAH0392664.1"/>
    <property type="molecule type" value="Genomic_DNA"/>
</dbReference>
<dbReference type="PANTHER" id="PTHR10174">
    <property type="entry name" value="ALPHA-TOCOPHEROL TRANSFER PROTEIN-RELATED"/>
    <property type="match status" value="1"/>
</dbReference>
<protein>
    <recommendedName>
        <fullName evidence="1">CRAL-TRIO domain-containing protein</fullName>
    </recommendedName>
</protein>
<dbReference type="InterPro" id="IPR036865">
    <property type="entry name" value="CRAL-TRIO_dom_sf"/>
</dbReference>